<name>A0AAN8J5Z4_PATCE</name>
<evidence type="ECO:0000256" key="5">
    <source>
        <dbReference type="SAM" id="Coils"/>
    </source>
</evidence>
<reference evidence="9 10" key="1">
    <citation type="submission" date="2024-01" db="EMBL/GenBank/DDBJ databases">
        <title>The genome of the rayed Mediterranean limpet Patella caerulea (Linnaeus, 1758).</title>
        <authorList>
            <person name="Anh-Thu Weber A."/>
            <person name="Halstead-Nussloch G."/>
        </authorList>
    </citation>
    <scope>NUCLEOTIDE SEQUENCE [LARGE SCALE GENOMIC DNA]</scope>
    <source>
        <strain evidence="9">AATW-2023a</strain>
        <tissue evidence="9">Whole specimen</tissue>
    </source>
</reference>
<dbReference type="InterPro" id="IPR001660">
    <property type="entry name" value="SAM"/>
</dbReference>
<evidence type="ECO:0008006" key="11">
    <source>
        <dbReference type="Google" id="ProtNLM"/>
    </source>
</evidence>
<keyword evidence="6" id="KW-1133">Transmembrane helix</keyword>
<keyword evidence="3" id="KW-0862">Zinc</keyword>
<dbReference type="SUPFAM" id="SSF57850">
    <property type="entry name" value="RING/U-box"/>
    <property type="match status" value="1"/>
</dbReference>
<dbReference type="PROSITE" id="PS50105">
    <property type="entry name" value="SAM_DOMAIN"/>
    <property type="match status" value="1"/>
</dbReference>
<dbReference type="Gene3D" id="3.30.40.10">
    <property type="entry name" value="Zinc/RING finger domain, C3HC4 (zinc finger)"/>
    <property type="match status" value="1"/>
</dbReference>
<dbReference type="PROSITE" id="PS00518">
    <property type="entry name" value="ZF_RING_1"/>
    <property type="match status" value="1"/>
</dbReference>
<evidence type="ECO:0000313" key="10">
    <source>
        <dbReference type="Proteomes" id="UP001347796"/>
    </source>
</evidence>
<evidence type="ECO:0000256" key="3">
    <source>
        <dbReference type="ARBA" id="ARBA00022833"/>
    </source>
</evidence>
<dbReference type="PANTHER" id="PTHR15898">
    <property type="entry name" value="BIFUNCTIONAL APOPTOSIS REGULATOR"/>
    <property type="match status" value="1"/>
</dbReference>
<evidence type="ECO:0000256" key="1">
    <source>
        <dbReference type="ARBA" id="ARBA00022723"/>
    </source>
</evidence>
<evidence type="ECO:0000256" key="4">
    <source>
        <dbReference type="PROSITE-ProRule" id="PRU00175"/>
    </source>
</evidence>
<dbReference type="EMBL" id="JAZGQO010000014">
    <property type="protein sequence ID" value="KAK6170290.1"/>
    <property type="molecule type" value="Genomic_DNA"/>
</dbReference>
<feature type="coiled-coil region" evidence="5">
    <location>
        <begin position="79"/>
        <end position="116"/>
    </location>
</feature>
<feature type="transmembrane region" description="Helical" evidence="6">
    <location>
        <begin position="366"/>
        <end position="383"/>
    </location>
</feature>
<feature type="transmembrane region" description="Helical" evidence="6">
    <location>
        <begin position="125"/>
        <end position="142"/>
    </location>
</feature>
<dbReference type="InterPro" id="IPR001841">
    <property type="entry name" value="Znf_RING"/>
</dbReference>
<dbReference type="CDD" id="cd16497">
    <property type="entry name" value="RING-HC_BAR"/>
    <property type="match status" value="1"/>
</dbReference>
<comment type="caution">
    <text evidence="9">The sequence shown here is derived from an EMBL/GenBank/DDBJ whole genome shotgun (WGS) entry which is preliminary data.</text>
</comment>
<feature type="domain" description="SAM" evidence="8">
    <location>
        <begin position="158"/>
        <end position="223"/>
    </location>
</feature>
<keyword evidence="6" id="KW-0472">Membrane</keyword>
<keyword evidence="1" id="KW-0479">Metal-binding</keyword>
<protein>
    <recommendedName>
        <fullName evidence="11">Bifunctional apoptosis regulator</fullName>
    </recommendedName>
</protein>
<dbReference type="Pfam" id="PF00097">
    <property type="entry name" value="zf-C3HC4"/>
    <property type="match status" value="1"/>
</dbReference>
<dbReference type="SUPFAM" id="SSF47769">
    <property type="entry name" value="SAM/Pointed domain"/>
    <property type="match status" value="1"/>
</dbReference>
<keyword evidence="10" id="KW-1185">Reference proteome</keyword>
<dbReference type="InterPro" id="IPR013083">
    <property type="entry name" value="Znf_RING/FYVE/PHD"/>
</dbReference>
<evidence type="ECO:0000313" key="9">
    <source>
        <dbReference type="EMBL" id="KAK6170290.1"/>
    </source>
</evidence>
<gene>
    <name evidence="9" type="ORF">SNE40_018713</name>
</gene>
<dbReference type="GO" id="GO:0061630">
    <property type="term" value="F:ubiquitin protein ligase activity"/>
    <property type="evidence" value="ECO:0007669"/>
    <property type="project" value="TreeGrafter"/>
</dbReference>
<dbReference type="InterPro" id="IPR018957">
    <property type="entry name" value="Znf_C3HC4_RING-type"/>
</dbReference>
<dbReference type="GO" id="GO:0008270">
    <property type="term" value="F:zinc ion binding"/>
    <property type="evidence" value="ECO:0007669"/>
    <property type="project" value="UniProtKB-KW"/>
</dbReference>
<dbReference type="InterPro" id="IPR013761">
    <property type="entry name" value="SAM/pointed_sf"/>
</dbReference>
<evidence type="ECO:0000256" key="2">
    <source>
        <dbReference type="ARBA" id="ARBA00022771"/>
    </source>
</evidence>
<dbReference type="SMART" id="SM00454">
    <property type="entry name" value="SAM"/>
    <property type="match status" value="1"/>
</dbReference>
<keyword evidence="6" id="KW-0812">Transmembrane</keyword>
<dbReference type="Pfam" id="PF00536">
    <property type="entry name" value="SAM_1"/>
    <property type="match status" value="1"/>
</dbReference>
<dbReference type="PANTHER" id="PTHR15898:SF13">
    <property type="entry name" value="BIFUNCTIONAL APOPTOSIS REGULATOR"/>
    <property type="match status" value="1"/>
</dbReference>
<keyword evidence="2 4" id="KW-0863">Zinc-finger</keyword>
<evidence type="ECO:0000259" key="7">
    <source>
        <dbReference type="PROSITE" id="PS50089"/>
    </source>
</evidence>
<dbReference type="Proteomes" id="UP001347796">
    <property type="component" value="Unassembled WGS sequence"/>
</dbReference>
<keyword evidence="5" id="KW-0175">Coiled coil</keyword>
<sequence length="416" mass="49347">MEESDALTADQNDDNRDEFQCSCCFNLMTQPTSLMCGHNFCRGCLARWYLSSKKRECPTCRQKWQGHPRVNITLRNMMTRMFKKEVEELETELETNEDTKSKLDEFDRQLDSREDETDPKAFCTGIVLTLAAILVVYLAWFWRNSDQDLLIKKPLWSWKPKDVSQWLIELSWADKYSEFVLEEKIDGMTLMAFDEQSLQEKLHIDNPLHLKALLLAIHGMTDTGVKFPTNLWEYKSIYPGRSLFLLYGLKDFPRTTLLYLYLYKYEEVFLPFLQYTIPADDSIYISTEHKEPYPWQLVTFIMYVVVLPYWLIGKFSWVYCDVNRWTSWFVMMSCFLLSYLEISVLKDLLQEQNKLSSLRGLFKKHFKMLVSISIFVVIWPVVPRLICDFFFYAALYFSPIQLAIQIKNNFLNLRAQ</sequence>
<proteinExistence type="predicted"/>
<dbReference type="InterPro" id="IPR017907">
    <property type="entry name" value="Znf_RING_CS"/>
</dbReference>
<dbReference type="GO" id="GO:0043161">
    <property type="term" value="P:proteasome-mediated ubiquitin-dependent protein catabolic process"/>
    <property type="evidence" value="ECO:0007669"/>
    <property type="project" value="TreeGrafter"/>
</dbReference>
<dbReference type="Gene3D" id="1.10.150.50">
    <property type="entry name" value="Transcription Factor, Ets-1"/>
    <property type="match status" value="1"/>
</dbReference>
<evidence type="ECO:0000256" key="6">
    <source>
        <dbReference type="SAM" id="Phobius"/>
    </source>
</evidence>
<dbReference type="AlphaFoldDB" id="A0AAN8J5Z4"/>
<dbReference type="SMART" id="SM00184">
    <property type="entry name" value="RING"/>
    <property type="match status" value="1"/>
</dbReference>
<dbReference type="GO" id="GO:0005634">
    <property type="term" value="C:nucleus"/>
    <property type="evidence" value="ECO:0007669"/>
    <property type="project" value="TreeGrafter"/>
</dbReference>
<organism evidence="9 10">
    <name type="scientific">Patella caerulea</name>
    <name type="common">Rayed Mediterranean limpet</name>
    <dbReference type="NCBI Taxonomy" id="87958"/>
    <lineage>
        <taxon>Eukaryota</taxon>
        <taxon>Metazoa</taxon>
        <taxon>Spiralia</taxon>
        <taxon>Lophotrochozoa</taxon>
        <taxon>Mollusca</taxon>
        <taxon>Gastropoda</taxon>
        <taxon>Patellogastropoda</taxon>
        <taxon>Patelloidea</taxon>
        <taxon>Patellidae</taxon>
        <taxon>Patella</taxon>
    </lineage>
</organism>
<feature type="transmembrane region" description="Helical" evidence="6">
    <location>
        <begin position="293"/>
        <end position="313"/>
    </location>
</feature>
<feature type="transmembrane region" description="Helical" evidence="6">
    <location>
        <begin position="325"/>
        <end position="345"/>
    </location>
</feature>
<evidence type="ECO:0000259" key="8">
    <source>
        <dbReference type="PROSITE" id="PS50105"/>
    </source>
</evidence>
<feature type="domain" description="RING-type" evidence="7">
    <location>
        <begin position="21"/>
        <end position="61"/>
    </location>
</feature>
<accession>A0AAN8J5Z4</accession>
<dbReference type="PROSITE" id="PS50089">
    <property type="entry name" value="ZF_RING_2"/>
    <property type="match status" value="1"/>
</dbReference>